<dbReference type="GO" id="GO:0008270">
    <property type="term" value="F:zinc ion binding"/>
    <property type="evidence" value="ECO:0007669"/>
    <property type="project" value="InterPro"/>
</dbReference>
<dbReference type="EMBL" id="VTZD01000011">
    <property type="protein sequence ID" value="KAA1144510.1"/>
    <property type="molecule type" value="Genomic_DNA"/>
</dbReference>
<evidence type="ECO:0000313" key="7">
    <source>
        <dbReference type="EMBL" id="KAA1144510.1"/>
    </source>
</evidence>
<evidence type="ECO:0000256" key="5">
    <source>
        <dbReference type="SAM" id="MobiDB-lite"/>
    </source>
</evidence>
<organism evidence="7 8">
    <name type="scientific">Citrobacter portucalensis</name>
    <dbReference type="NCBI Taxonomy" id="1639133"/>
    <lineage>
        <taxon>Bacteria</taxon>
        <taxon>Pseudomonadati</taxon>
        <taxon>Pseudomonadota</taxon>
        <taxon>Gammaproteobacteria</taxon>
        <taxon>Enterobacterales</taxon>
        <taxon>Enterobacteriaceae</taxon>
        <taxon>Citrobacter</taxon>
        <taxon>Citrobacter freundii complex</taxon>
    </lineage>
</organism>
<dbReference type="InterPro" id="IPR015517">
    <property type="entry name" value="dCMP_deaminase-rel"/>
</dbReference>
<name>A0A5B0T365_9ENTR</name>
<evidence type="ECO:0000256" key="2">
    <source>
        <dbReference type="ARBA" id="ARBA00022723"/>
    </source>
</evidence>
<dbReference type="PANTHER" id="PTHR11086:SF18">
    <property type="entry name" value="DEOXYCYTIDYLATE DEAMINASE"/>
    <property type="match status" value="1"/>
</dbReference>
<dbReference type="Gene3D" id="3.40.50.300">
    <property type="entry name" value="P-loop containing nucleotide triphosphate hydrolases"/>
    <property type="match status" value="1"/>
</dbReference>
<dbReference type="PROSITE" id="PS51747">
    <property type="entry name" value="CYT_DCMP_DEAMINASES_2"/>
    <property type="match status" value="1"/>
</dbReference>
<evidence type="ECO:0000256" key="4">
    <source>
        <dbReference type="ARBA" id="ARBA00022833"/>
    </source>
</evidence>
<keyword evidence="2" id="KW-0479">Metal-binding</keyword>
<feature type="domain" description="CMP/dCMP-type deaminase" evidence="6">
    <location>
        <begin position="257"/>
        <end position="460"/>
    </location>
</feature>
<dbReference type="Gene3D" id="3.40.140.10">
    <property type="entry name" value="Cytidine Deaminase, domain 2"/>
    <property type="match status" value="1"/>
</dbReference>
<dbReference type="InterPro" id="IPR016193">
    <property type="entry name" value="Cytidine_deaminase-like"/>
</dbReference>
<evidence type="ECO:0000259" key="6">
    <source>
        <dbReference type="PROSITE" id="PS51747"/>
    </source>
</evidence>
<dbReference type="Pfam" id="PF00383">
    <property type="entry name" value="dCMP_cyt_deam_1"/>
    <property type="match status" value="1"/>
</dbReference>
<accession>A0A5B0T365</accession>
<feature type="region of interest" description="Disordered" evidence="5">
    <location>
        <begin position="1"/>
        <end position="20"/>
    </location>
</feature>
<sequence length="534" mass="60374">MTNTAIAEKESKNQSMDDDSTKKKSIDFIKSRQSKTLIIGICGTVGSGFRSLVETVKEELDIYDYDTHTIRVSDIITDLSKKHSKLDELIISNAAERYLKLQKQGNLIRETIETTYLSQAVISEITRIKAEIKVKKSILPEKKDIGKVAFIIDQLKHPHEVELLRLIYPHNFYLFGMLRSESERIINLRDEGISTNDIYKIITEDKKSEKKTGQQTEKTILDSDFFINNNSGNKSLQKQAISRCIALIHGKNGITPTRDEKGMYTAFSASLTSACLSRQVGAAILNDDGDIIATGRNDVPKSFGGLYYETGNIADDHRCIHKGGHCFNDEHKNKIREKFESILKNYNIFTNEDPRSSEDELPRMPKAVSSSEIADLLFNETPVSSIIEYSRAIHAEMDAITSLARNPSESTKGKILYSTTYPCHNCARHIVASGIKKVVFIEPYEKSLALRLHNDAISELNEADKVNFLLFEGVSPRRYQKFFLATGDRKDENGKARQLTSKYGNHIDIQFLDAPDDYELKIHEDFTKSFSSSD</sequence>
<comment type="caution">
    <text evidence="7">The sequence shown here is derived from an EMBL/GenBank/DDBJ whole genome shotgun (WGS) entry which is preliminary data.</text>
</comment>
<dbReference type="Proteomes" id="UP000323297">
    <property type="component" value="Unassembled WGS sequence"/>
</dbReference>
<evidence type="ECO:0000256" key="3">
    <source>
        <dbReference type="ARBA" id="ARBA00022801"/>
    </source>
</evidence>
<dbReference type="GO" id="GO:0004132">
    <property type="term" value="F:dCMP deaminase activity"/>
    <property type="evidence" value="ECO:0007669"/>
    <property type="project" value="TreeGrafter"/>
</dbReference>
<dbReference type="RefSeq" id="WP_149607546.1">
    <property type="nucleotide sequence ID" value="NZ_VTZD01000011.1"/>
</dbReference>
<dbReference type="GO" id="GO:0005737">
    <property type="term" value="C:cytoplasm"/>
    <property type="evidence" value="ECO:0007669"/>
    <property type="project" value="TreeGrafter"/>
</dbReference>
<reference evidence="7 8" key="1">
    <citation type="submission" date="2019-08" db="EMBL/GenBank/DDBJ databases">
        <title>Draft genome sequence of Citrobacter portucalensis strain isolated from green turtle.</title>
        <authorList>
            <person name="Fernandes M.R."/>
            <person name="Sellera F.P."/>
            <person name="Goldeberg D.W."/>
            <person name="Costa D.C."/>
            <person name="Lincopan N."/>
        </authorList>
    </citation>
    <scope>NUCLEOTIDE SEQUENCE [LARGE SCALE GENOMIC DNA]</scope>
    <source>
        <strain evidence="7 8">TV06</strain>
    </source>
</reference>
<dbReference type="PROSITE" id="PS00903">
    <property type="entry name" value="CYT_DCMP_DEAMINASES_1"/>
    <property type="match status" value="1"/>
</dbReference>
<dbReference type="AlphaFoldDB" id="A0A5B0T365"/>
<keyword evidence="3" id="KW-0378">Hydrolase</keyword>
<evidence type="ECO:0000256" key="1">
    <source>
        <dbReference type="ARBA" id="ARBA00006576"/>
    </source>
</evidence>
<proteinExistence type="inferred from homology"/>
<evidence type="ECO:0000313" key="8">
    <source>
        <dbReference type="Proteomes" id="UP000323297"/>
    </source>
</evidence>
<dbReference type="InterPro" id="IPR027417">
    <property type="entry name" value="P-loop_NTPase"/>
</dbReference>
<protein>
    <submittedName>
        <fullName evidence="7">Cytidine deaminase</fullName>
    </submittedName>
</protein>
<dbReference type="PANTHER" id="PTHR11086">
    <property type="entry name" value="DEOXYCYTIDYLATE DEAMINASE-RELATED"/>
    <property type="match status" value="1"/>
</dbReference>
<gene>
    <name evidence="7" type="ORF">D3H66_08815</name>
</gene>
<dbReference type="NCBIfam" id="NF041025">
    <property type="entry name" value="antiphage_deaminase"/>
    <property type="match status" value="1"/>
</dbReference>
<keyword evidence="4" id="KW-0862">Zinc</keyword>
<dbReference type="SUPFAM" id="SSF53927">
    <property type="entry name" value="Cytidine deaminase-like"/>
    <property type="match status" value="1"/>
</dbReference>
<comment type="similarity">
    <text evidence="1">Belongs to the cytidine and deoxycytidylate deaminase family.</text>
</comment>
<dbReference type="InterPro" id="IPR016192">
    <property type="entry name" value="APOBEC/CMP_deaminase_Zn-bd"/>
</dbReference>
<dbReference type="InterPro" id="IPR002125">
    <property type="entry name" value="CMP_dCMP_dom"/>
</dbReference>